<dbReference type="RefSeq" id="WP_379956148.1">
    <property type="nucleotide sequence ID" value="NZ_JAUYVI010000004.1"/>
</dbReference>
<protein>
    <submittedName>
        <fullName evidence="2">Fic family protein</fullName>
    </submittedName>
</protein>
<evidence type="ECO:0000259" key="1">
    <source>
        <dbReference type="PROSITE" id="PS51459"/>
    </source>
</evidence>
<reference evidence="3" key="1">
    <citation type="submission" date="2023-08" db="EMBL/GenBank/DDBJ databases">
        <title>Rhodospirillaceae gen. nov., a novel taxon isolated from the Yangtze River Yuezi River estuary sludge.</title>
        <authorList>
            <person name="Ruan L."/>
        </authorList>
    </citation>
    <scope>NUCLEOTIDE SEQUENCE [LARGE SCALE GENOMIC DNA]</scope>
    <source>
        <strain evidence="3">R-7</strain>
    </source>
</reference>
<proteinExistence type="predicted"/>
<dbReference type="PANTHER" id="PTHR13504">
    <property type="entry name" value="FIDO DOMAIN-CONTAINING PROTEIN DDB_G0283145"/>
    <property type="match status" value="1"/>
</dbReference>
<dbReference type="Proteomes" id="UP001230156">
    <property type="component" value="Unassembled WGS sequence"/>
</dbReference>
<gene>
    <name evidence="2" type="ORF">Q8A70_13350</name>
</gene>
<dbReference type="InterPro" id="IPR036597">
    <property type="entry name" value="Fido-like_dom_sf"/>
</dbReference>
<dbReference type="InterPro" id="IPR040198">
    <property type="entry name" value="Fido_containing"/>
</dbReference>
<keyword evidence="3" id="KW-1185">Reference proteome</keyword>
<dbReference type="EMBL" id="JAUYVI010000004">
    <property type="protein sequence ID" value="MDQ7248665.1"/>
    <property type="molecule type" value="Genomic_DNA"/>
</dbReference>
<dbReference type="PIRSF" id="PIRSF038925">
    <property type="entry name" value="AMP-prot_trans"/>
    <property type="match status" value="1"/>
</dbReference>
<dbReference type="Gene3D" id="1.10.3290.10">
    <property type="entry name" value="Fido-like domain"/>
    <property type="match status" value="1"/>
</dbReference>
<sequence>MKAQDFGRTAPGKLVPTIDGAVAFLPDPLPPRRVLDLEPMINLLASASQSLGELAGIGGIMTNPYLLIRPLLRQEAVASSRIEGTITSVRQLALFESGMDVAGDAPDAREVHNYVRALEHGIARLQELPVCLRMMNEMHTILLESVTDRRGARVRAGEVRGEQNWIGGSTRIKDARYVPPPPQEVMPALHAFEKYMQAAEPELPLLVRLALLHYQFEAIHPYPDGNGRLGRLIIPLILCERKALPQPLLYLSSYFERNRDDYIDLMFDVSTDGLWERWIAFFLRGVEAECRATVTKIRRLQDMRQDFMRRVQRARSSVLLGRLIDLFFEHPILFVPTIARDLGISYNAAKNNLKRLAEVGIVKEETFKGRRYWLAQDILAITTNEASET</sequence>
<dbReference type="InterPro" id="IPR026287">
    <property type="entry name" value="SoFic-like"/>
</dbReference>
<dbReference type="InterPro" id="IPR025758">
    <property type="entry name" value="Fic/DOC_N"/>
</dbReference>
<dbReference type="SUPFAM" id="SSF140931">
    <property type="entry name" value="Fic-like"/>
    <property type="match status" value="1"/>
</dbReference>
<comment type="caution">
    <text evidence="2">The sequence shown here is derived from an EMBL/GenBank/DDBJ whole genome shotgun (WGS) entry which is preliminary data.</text>
</comment>
<dbReference type="PANTHER" id="PTHR13504:SF38">
    <property type="entry name" value="FIDO DOMAIN-CONTAINING PROTEIN"/>
    <property type="match status" value="1"/>
</dbReference>
<name>A0ABU0YLR2_9PROT</name>
<dbReference type="Pfam" id="PF13784">
    <property type="entry name" value="Fic_N"/>
    <property type="match status" value="1"/>
</dbReference>
<feature type="domain" description="Fido" evidence="1">
    <location>
        <begin position="130"/>
        <end position="284"/>
    </location>
</feature>
<organism evidence="2 3">
    <name type="scientific">Dongia sedimenti</name>
    <dbReference type="NCBI Taxonomy" id="3064282"/>
    <lineage>
        <taxon>Bacteria</taxon>
        <taxon>Pseudomonadati</taxon>
        <taxon>Pseudomonadota</taxon>
        <taxon>Alphaproteobacteria</taxon>
        <taxon>Rhodospirillales</taxon>
        <taxon>Dongiaceae</taxon>
        <taxon>Dongia</taxon>
    </lineage>
</organism>
<evidence type="ECO:0000313" key="3">
    <source>
        <dbReference type="Proteomes" id="UP001230156"/>
    </source>
</evidence>
<dbReference type="Pfam" id="PF02661">
    <property type="entry name" value="Fic"/>
    <property type="match status" value="1"/>
</dbReference>
<dbReference type="InterPro" id="IPR003812">
    <property type="entry name" value="Fido"/>
</dbReference>
<accession>A0ABU0YLR2</accession>
<evidence type="ECO:0000313" key="2">
    <source>
        <dbReference type="EMBL" id="MDQ7248665.1"/>
    </source>
</evidence>
<dbReference type="PROSITE" id="PS51459">
    <property type="entry name" value="FIDO"/>
    <property type="match status" value="1"/>
</dbReference>